<gene>
    <name evidence="2" type="ORF">PODLI_1B042854</name>
</gene>
<protein>
    <submittedName>
        <fullName evidence="2">Uncharacterized protein</fullName>
    </submittedName>
</protein>
<sequence>MEGATGLSRPPPSPPESRASSGALSAPAEAGGGRRREEERAEQLSAGRPGSGYGVGWRVAGAAAQPPPEFAQDRGIVSRVLPSRKPVCASGLPSIVVDRRRGTLGGSECGAALGGPDPAACLAACLTALRGAMSFQGLVQKKNKENRLPPTSADAPPAPEQAASQGHRVQWAQLGGDRASISGWRASEQCDTPTSFDPAAKLQRRSAALQPQHPFPPEKAPALRVPPYQQKREG</sequence>
<reference evidence="2" key="1">
    <citation type="submission" date="2022-12" db="EMBL/GenBank/DDBJ databases">
        <authorList>
            <person name="Alioto T."/>
            <person name="Alioto T."/>
            <person name="Gomez Garrido J."/>
        </authorList>
    </citation>
    <scope>NUCLEOTIDE SEQUENCE</scope>
</reference>
<proteinExistence type="predicted"/>
<organism evidence="2 3">
    <name type="scientific">Podarcis lilfordi</name>
    <name type="common">Lilford's wall lizard</name>
    <dbReference type="NCBI Taxonomy" id="74358"/>
    <lineage>
        <taxon>Eukaryota</taxon>
        <taxon>Metazoa</taxon>
        <taxon>Chordata</taxon>
        <taxon>Craniata</taxon>
        <taxon>Vertebrata</taxon>
        <taxon>Euteleostomi</taxon>
        <taxon>Lepidosauria</taxon>
        <taxon>Squamata</taxon>
        <taxon>Bifurcata</taxon>
        <taxon>Unidentata</taxon>
        <taxon>Episquamata</taxon>
        <taxon>Laterata</taxon>
        <taxon>Lacertibaenia</taxon>
        <taxon>Lacertidae</taxon>
        <taxon>Podarcis</taxon>
    </lineage>
</organism>
<feature type="region of interest" description="Disordered" evidence="1">
    <location>
        <begin position="203"/>
        <end position="234"/>
    </location>
</feature>
<accession>A0AA35LLI8</accession>
<evidence type="ECO:0000313" key="2">
    <source>
        <dbReference type="EMBL" id="CAI5798409.1"/>
    </source>
</evidence>
<evidence type="ECO:0000313" key="3">
    <source>
        <dbReference type="Proteomes" id="UP001178461"/>
    </source>
</evidence>
<dbReference type="EMBL" id="OX395143">
    <property type="protein sequence ID" value="CAI5798409.1"/>
    <property type="molecule type" value="Genomic_DNA"/>
</dbReference>
<dbReference type="Proteomes" id="UP001178461">
    <property type="component" value="Chromosome 16"/>
</dbReference>
<dbReference type="AlphaFoldDB" id="A0AA35LLI8"/>
<feature type="compositionally biased region" description="Basic and acidic residues" evidence="1">
    <location>
        <begin position="32"/>
        <end position="42"/>
    </location>
</feature>
<feature type="region of interest" description="Disordered" evidence="1">
    <location>
        <begin position="145"/>
        <end position="177"/>
    </location>
</feature>
<keyword evidence="3" id="KW-1185">Reference proteome</keyword>
<name>A0AA35LLI8_9SAUR</name>
<feature type="region of interest" description="Disordered" evidence="1">
    <location>
        <begin position="1"/>
        <end position="70"/>
    </location>
</feature>
<evidence type="ECO:0000256" key="1">
    <source>
        <dbReference type="SAM" id="MobiDB-lite"/>
    </source>
</evidence>